<sequence>MDRDQKSLREIQTRFCLPLPAACLFRPSSCEANCSHTCSYGVQSRSQKYYYSHIRATSTGPCDHVCGAQSVHFPAPRPFLVLYCLALLPTVAAPVFDLPQSRLSSCGSVKVYSFRT</sequence>
<name>A0A9P4JEG2_9PEZI</name>
<organism evidence="1 2">
    <name type="scientific">Myriangium duriaei CBS 260.36</name>
    <dbReference type="NCBI Taxonomy" id="1168546"/>
    <lineage>
        <taxon>Eukaryota</taxon>
        <taxon>Fungi</taxon>
        <taxon>Dikarya</taxon>
        <taxon>Ascomycota</taxon>
        <taxon>Pezizomycotina</taxon>
        <taxon>Dothideomycetes</taxon>
        <taxon>Dothideomycetidae</taxon>
        <taxon>Myriangiales</taxon>
        <taxon>Myriangiaceae</taxon>
        <taxon>Myriangium</taxon>
    </lineage>
</organism>
<protein>
    <submittedName>
        <fullName evidence="1">Uncharacterized protein</fullName>
    </submittedName>
</protein>
<accession>A0A9P4JEG2</accession>
<dbReference type="EMBL" id="ML996081">
    <property type="protein sequence ID" value="KAF2157354.1"/>
    <property type="molecule type" value="Genomic_DNA"/>
</dbReference>
<dbReference type="Proteomes" id="UP000799439">
    <property type="component" value="Unassembled WGS sequence"/>
</dbReference>
<dbReference type="AlphaFoldDB" id="A0A9P4JEG2"/>
<reference evidence="1" key="1">
    <citation type="journal article" date="2020" name="Stud. Mycol.">
        <title>101 Dothideomycetes genomes: a test case for predicting lifestyles and emergence of pathogens.</title>
        <authorList>
            <person name="Haridas S."/>
            <person name="Albert R."/>
            <person name="Binder M."/>
            <person name="Bloem J."/>
            <person name="Labutti K."/>
            <person name="Salamov A."/>
            <person name="Andreopoulos B."/>
            <person name="Baker S."/>
            <person name="Barry K."/>
            <person name="Bills G."/>
            <person name="Bluhm B."/>
            <person name="Cannon C."/>
            <person name="Castanera R."/>
            <person name="Culley D."/>
            <person name="Daum C."/>
            <person name="Ezra D."/>
            <person name="Gonzalez J."/>
            <person name="Henrissat B."/>
            <person name="Kuo A."/>
            <person name="Liang C."/>
            <person name="Lipzen A."/>
            <person name="Lutzoni F."/>
            <person name="Magnuson J."/>
            <person name="Mondo S."/>
            <person name="Nolan M."/>
            <person name="Ohm R."/>
            <person name="Pangilinan J."/>
            <person name="Park H.-J."/>
            <person name="Ramirez L."/>
            <person name="Alfaro M."/>
            <person name="Sun H."/>
            <person name="Tritt A."/>
            <person name="Yoshinaga Y."/>
            <person name="Zwiers L.-H."/>
            <person name="Turgeon B."/>
            <person name="Goodwin S."/>
            <person name="Spatafora J."/>
            <person name="Crous P."/>
            <person name="Grigoriev I."/>
        </authorList>
    </citation>
    <scope>NUCLEOTIDE SEQUENCE</scope>
    <source>
        <strain evidence="1">CBS 260.36</strain>
    </source>
</reference>
<gene>
    <name evidence="1" type="ORF">K461DRAFT_273515</name>
</gene>
<evidence type="ECO:0000313" key="1">
    <source>
        <dbReference type="EMBL" id="KAF2157354.1"/>
    </source>
</evidence>
<evidence type="ECO:0000313" key="2">
    <source>
        <dbReference type="Proteomes" id="UP000799439"/>
    </source>
</evidence>
<keyword evidence="2" id="KW-1185">Reference proteome</keyword>
<proteinExistence type="predicted"/>
<comment type="caution">
    <text evidence="1">The sequence shown here is derived from an EMBL/GenBank/DDBJ whole genome shotgun (WGS) entry which is preliminary data.</text>
</comment>